<evidence type="ECO:0000256" key="5">
    <source>
        <dbReference type="SAM" id="Phobius"/>
    </source>
</evidence>
<dbReference type="InterPro" id="IPR003660">
    <property type="entry name" value="HAMP_dom"/>
</dbReference>
<dbReference type="Gene3D" id="6.10.340.10">
    <property type="match status" value="1"/>
</dbReference>
<dbReference type="SUPFAM" id="SSF58104">
    <property type="entry name" value="Methyl-accepting chemotaxis protein (MCP) signaling domain"/>
    <property type="match status" value="1"/>
</dbReference>
<feature type="coiled-coil region" evidence="4">
    <location>
        <begin position="267"/>
        <end position="301"/>
    </location>
</feature>
<sequence length="561" mass="59006">MFNNLSVTRKGLAAFLGLALVGVIAGIVSFDRASVAERAIMQATQANNLLVEGRTVEGAIMSQAFSLQGFVLTGDRRRLAAFEAGVPEIQAGFEALGEGAQALDPQLAEPVTQAKASWDSWRENYVAPQIERMRDPMTVDLARAVAGSVDAEARFEQMRTDVGMVEAEIASVSATLVEAQQRALAVVKGMGIGASLLIALVAIGFAYLNFATISRPLARLADTTQRLADGDLDARPDVSARSDEIGMMSKALQVFRENLERTRVLEAETGEQRAAAERARREEMERLAREFEASVLQLSDEMQAETARLGEASAALSEIAARTTEQAIGASTASEETSVNVRSVASAAEEMSASIGEITSQVNASSEMAVGAADDVARSTAAVSNLNGVVERVGDVTRLISEIAAQTNLLALNATIEAARAGEAGKGFAVVAAEVKSLADQTGKATEDIARQIDDMREAAQASMQAASAVADKVNAITERMNAVAAAAEQQNATTGEIARNVSEAATGTQDVSRAITEVSGQASRTGELSATVQNSTESMTIRSRTLREAMDGFLANIRAA</sequence>
<dbReference type="GO" id="GO:0007165">
    <property type="term" value="P:signal transduction"/>
    <property type="evidence" value="ECO:0007669"/>
    <property type="project" value="UniProtKB-KW"/>
</dbReference>
<evidence type="ECO:0000259" key="7">
    <source>
        <dbReference type="PROSITE" id="PS50885"/>
    </source>
</evidence>
<evidence type="ECO:0000313" key="9">
    <source>
        <dbReference type="EMBL" id="SCC79691.1"/>
    </source>
</evidence>
<dbReference type="PROSITE" id="PS50885">
    <property type="entry name" value="HAMP"/>
    <property type="match status" value="1"/>
</dbReference>
<dbReference type="CDD" id="cd06225">
    <property type="entry name" value="HAMP"/>
    <property type="match status" value="1"/>
</dbReference>
<dbReference type="STRING" id="1653334.GA0071312_1098"/>
<keyword evidence="5" id="KW-0472">Membrane</keyword>
<evidence type="ECO:0000313" key="10">
    <source>
        <dbReference type="Proteomes" id="UP000050497"/>
    </source>
</evidence>
<evidence type="ECO:0000256" key="2">
    <source>
        <dbReference type="ARBA" id="ARBA00029447"/>
    </source>
</evidence>
<gene>
    <name evidence="8" type="primary">mcp-5</name>
    <name evidence="9" type="ORF">GA0071312_1098</name>
    <name evidence="8" type="ORF">HLUCCO17_11200</name>
</gene>
<keyword evidence="5" id="KW-1133">Transmembrane helix</keyword>
<dbReference type="PANTHER" id="PTHR32089:SF112">
    <property type="entry name" value="LYSOZYME-LIKE PROTEIN-RELATED"/>
    <property type="match status" value="1"/>
</dbReference>
<dbReference type="InterPro" id="IPR004090">
    <property type="entry name" value="Chemotax_Me-accpt_rcpt"/>
</dbReference>
<dbReference type="PROSITE" id="PS50111">
    <property type="entry name" value="CHEMOTAXIS_TRANSDUC_2"/>
    <property type="match status" value="1"/>
</dbReference>
<evidence type="ECO:0000256" key="3">
    <source>
        <dbReference type="PROSITE-ProRule" id="PRU00284"/>
    </source>
</evidence>
<dbReference type="Gene3D" id="1.10.287.950">
    <property type="entry name" value="Methyl-accepting chemotaxis protein"/>
    <property type="match status" value="1"/>
</dbReference>
<evidence type="ECO:0000259" key="6">
    <source>
        <dbReference type="PROSITE" id="PS50111"/>
    </source>
</evidence>
<keyword evidence="5" id="KW-0812">Transmembrane</keyword>
<dbReference type="GO" id="GO:0004888">
    <property type="term" value="F:transmembrane signaling receptor activity"/>
    <property type="evidence" value="ECO:0007669"/>
    <property type="project" value="InterPro"/>
</dbReference>
<dbReference type="AlphaFoldDB" id="A0A0P7Y7Y8"/>
<reference evidence="9 11" key="2">
    <citation type="submission" date="2016-08" db="EMBL/GenBank/DDBJ databases">
        <authorList>
            <person name="Varghese N."/>
            <person name="Submissions Spin"/>
        </authorList>
    </citation>
    <scope>NUCLEOTIDE SEQUENCE [LARGE SCALE GENOMIC DNA]</scope>
    <source>
        <strain evidence="9 11">HL-109</strain>
    </source>
</reference>
<accession>A0A0P7Y7Y8</accession>
<proteinExistence type="inferred from homology"/>
<dbReference type="PANTHER" id="PTHR32089">
    <property type="entry name" value="METHYL-ACCEPTING CHEMOTAXIS PROTEIN MCPB"/>
    <property type="match status" value="1"/>
</dbReference>
<evidence type="ECO:0000313" key="8">
    <source>
        <dbReference type="EMBL" id="KPQ10339.1"/>
    </source>
</evidence>
<dbReference type="InterPro" id="IPR004089">
    <property type="entry name" value="MCPsignal_dom"/>
</dbReference>
<dbReference type="SMART" id="SM00304">
    <property type="entry name" value="HAMP"/>
    <property type="match status" value="1"/>
</dbReference>
<feature type="domain" description="Methyl-accepting transducer" evidence="6">
    <location>
        <begin position="280"/>
        <end position="527"/>
    </location>
</feature>
<evidence type="ECO:0000313" key="11">
    <source>
        <dbReference type="Proteomes" id="UP000182800"/>
    </source>
</evidence>
<evidence type="ECO:0000256" key="4">
    <source>
        <dbReference type="SAM" id="Coils"/>
    </source>
</evidence>
<dbReference type="PRINTS" id="PR00260">
    <property type="entry name" value="CHEMTRNSDUCR"/>
</dbReference>
<dbReference type="RefSeq" id="WP_074443904.1">
    <property type="nucleotide sequence ID" value="NZ_FMBM01000001.1"/>
</dbReference>
<dbReference type="SMART" id="SM00283">
    <property type="entry name" value="MA"/>
    <property type="match status" value="1"/>
</dbReference>
<dbReference type="GO" id="GO:0006935">
    <property type="term" value="P:chemotaxis"/>
    <property type="evidence" value="ECO:0007669"/>
    <property type="project" value="InterPro"/>
</dbReference>
<dbReference type="Pfam" id="PF00015">
    <property type="entry name" value="MCPsignal"/>
    <property type="match status" value="1"/>
</dbReference>
<feature type="transmembrane region" description="Helical" evidence="5">
    <location>
        <begin position="12"/>
        <end position="30"/>
    </location>
</feature>
<dbReference type="EMBL" id="LJSX01000016">
    <property type="protein sequence ID" value="KPQ10339.1"/>
    <property type="molecule type" value="Genomic_DNA"/>
</dbReference>
<evidence type="ECO:0000256" key="1">
    <source>
        <dbReference type="ARBA" id="ARBA00023224"/>
    </source>
</evidence>
<dbReference type="Pfam" id="PF00672">
    <property type="entry name" value="HAMP"/>
    <property type="match status" value="1"/>
</dbReference>
<dbReference type="GO" id="GO:0016020">
    <property type="term" value="C:membrane"/>
    <property type="evidence" value="ECO:0007669"/>
    <property type="project" value="InterPro"/>
</dbReference>
<reference evidence="8 10" key="1">
    <citation type="submission" date="2015-09" db="EMBL/GenBank/DDBJ databases">
        <title>Identification and resolution of microdiversity through metagenomic sequencing of parallel consortia.</title>
        <authorList>
            <person name="Nelson W.C."/>
            <person name="Romine M.F."/>
            <person name="Lindemann S.R."/>
        </authorList>
    </citation>
    <scope>NUCLEOTIDE SEQUENCE [LARGE SCALE GENOMIC DNA]</scope>
    <source>
        <strain evidence="8">HL-109</strain>
    </source>
</reference>
<name>A0A0P7Y7Y8_9HYPH</name>
<protein>
    <submittedName>
        <fullName evidence="8">Methyl-accepting chemotaxis protein</fullName>
    </submittedName>
</protein>
<feature type="transmembrane region" description="Helical" evidence="5">
    <location>
        <begin position="190"/>
        <end position="210"/>
    </location>
</feature>
<dbReference type="Proteomes" id="UP000182800">
    <property type="component" value="Unassembled WGS sequence"/>
</dbReference>
<dbReference type="EMBL" id="FMBM01000001">
    <property type="protein sequence ID" value="SCC79691.1"/>
    <property type="molecule type" value="Genomic_DNA"/>
</dbReference>
<keyword evidence="4" id="KW-0175">Coiled coil</keyword>
<organism evidence="8 10">
    <name type="scientific">Saliniramus fredricksonii</name>
    <dbReference type="NCBI Taxonomy" id="1653334"/>
    <lineage>
        <taxon>Bacteria</taxon>
        <taxon>Pseudomonadati</taxon>
        <taxon>Pseudomonadota</taxon>
        <taxon>Alphaproteobacteria</taxon>
        <taxon>Hyphomicrobiales</taxon>
        <taxon>Salinarimonadaceae</taxon>
        <taxon>Saliniramus</taxon>
    </lineage>
</organism>
<comment type="similarity">
    <text evidence="2">Belongs to the methyl-accepting chemotaxis (MCP) protein family.</text>
</comment>
<keyword evidence="1 3" id="KW-0807">Transducer</keyword>
<dbReference type="Proteomes" id="UP000050497">
    <property type="component" value="Unassembled WGS sequence"/>
</dbReference>
<feature type="domain" description="HAMP" evidence="7">
    <location>
        <begin position="211"/>
        <end position="264"/>
    </location>
</feature>
<keyword evidence="11" id="KW-1185">Reference proteome</keyword>
<comment type="caution">
    <text evidence="8">The sequence shown here is derived from an EMBL/GenBank/DDBJ whole genome shotgun (WGS) entry which is preliminary data.</text>
</comment>